<evidence type="ECO:0000256" key="1">
    <source>
        <dbReference type="RuleBase" id="RU003494"/>
    </source>
</evidence>
<evidence type="ECO:0000259" key="2">
    <source>
        <dbReference type="PROSITE" id="PS50404"/>
    </source>
</evidence>
<name>A0A7S9QD12_9RHOB</name>
<dbReference type="Pfam" id="PF02798">
    <property type="entry name" value="GST_N"/>
    <property type="match status" value="1"/>
</dbReference>
<dbReference type="GO" id="GO:0016740">
    <property type="term" value="F:transferase activity"/>
    <property type="evidence" value="ECO:0007669"/>
    <property type="project" value="UniProtKB-KW"/>
</dbReference>
<dbReference type="AlphaFoldDB" id="A0A7S9QD12"/>
<dbReference type="PANTHER" id="PTHR43968:SF6">
    <property type="entry name" value="GLUTATHIONE S-TRANSFERASE OMEGA"/>
    <property type="match status" value="1"/>
</dbReference>
<feature type="domain" description="GST N-terminal" evidence="2">
    <location>
        <begin position="1"/>
        <end position="58"/>
    </location>
</feature>
<dbReference type="PANTHER" id="PTHR43968">
    <property type="match status" value="1"/>
</dbReference>
<dbReference type="CDD" id="cd00570">
    <property type="entry name" value="GST_N_family"/>
    <property type="match status" value="1"/>
</dbReference>
<gene>
    <name evidence="3" type="ORF">I0K15_19355</name>
</gene>
<dbReference type="InterPro" id="IPR040079">
    <property type="entry name" value="Glutathione_S-Trfase"/>
</dbReference>
<sequence>MMLIAKGVTFDWREVDPFAGDVPEHPMGRVPVLEHDGQRIWETSAIGLHIDLAFDGPPLTPSDAAGQVRTAQLISATDAYFYVPLVRRTYAHAVFRPAAGAAAILDMLEGLMPVEGFFNGAAPGRADCHLAPMLACFAEVPGADAMIAARPKLQGWLDRIRRTTPFERTAHR</sequence>
<comment type="similarity">
    <text evidence="1">Belongs to the GST superfamily.</text>
</comment>
<dbReference type="RefSeq" id="WP_196103111.1">
    <property type="nucleotide sequence ID" value="NZ_CP064942.1"/>
</dbReference>
<dbReference type="Proteomes" id="UP000594800">
    <property type="component" value="Chromosome"/>
</dbReference>
<dbReference type="Gene3D" id="1.20.1050.10">
    <property type="match status" value="1"/>
</dbReference>
<dbReference type="SFLD" id="SFLDS00019">
    <property type="entry name" value="Glutathione_Transferase_(cytos"/>
    <property type="match status" value="1"/>
</dbReference>
<dbReference type="InterPro" id="IPR036249">
    <property type="entry name" value="Thioredoxin-like_sf"/>
</dbReference>
<dbReference type="KEGG" id="poz:I0K15_19355"/>
<protein>
    <submittedName>
        <fullName evidence="3">Glutathione S-transferase family protein</fullName>
    </submittedName>
</protein>
<organism evidence="3 4">
    <name type="scientific">Pontivivens ytuae</name>
    <dbReference type="NCBI Taxonomy" id="2789856"/>
    <lineage>
        <taxon>Bacteria</taxon>
        <taxon>Pseudomonadati</taxon>
        <taxon>Pseudomonadota</taxon>
        <taxon>Alphaproteobacteria</taxon>
        <taxon>Rhodobacterales</taxon>
        <taxon>Paracoccaceae</taxon>
        <taxon>Pontivivens</taxon>
    </lineage>
</organism>
<dbReference type="Pfam" id="PF00043">
    <property type="entry name" value="GST_C"/>
    <property type="match status" value="1"/>
</dbReference>
<proteinExistence type="inferred from homology"/>
<dbReference type="InterPro" id="IPR050983">
    <property type="entry name" value="GST_Omega/HSP26"/>
</dbReference>
<dbReference type="CDD" id="cd00299">
    <property type="entry name" value="GST_C_family"/>
    <property type="match status" value="1"/>
</dbReference>
<accession>A0A7S9QD12</accession>
<dbReference type="InterPro" id="IPR004045">
    <property type="entry name" value="Glutathione_S-Trfase_N"/>
</dbReference>
<evidence type="ECO:0000313" key="4">
    <source>
        <dbReference type="Proteomes" id="UP000594800"/>
    </source>
</evidence>
<dbReference type="Gene3D" id="3.40.30.10">
    <property type="entry name" value="Glutaredoxin"/>
    <property type="match status" value="1"/>
</dbReference>
<dbReference type="GO" id="GO:0005737">
    <property type="term" value="C:cytoplasm"/>
    <property type="evidence" value="ECO:0007669"/>
    <property type="project" value="TreeGrafter"/>
</dbReference>
<dbReference type="SUPFAM" id="SSF47616">
    <property type="entry name" value="GST C-terminal domain-like"/>
    <property type="match status" value="1"/>
</dbReference>
<reference evidence="3 4" key="1">
    <citation type="submission" date="2020-11" db="EMBL/GenBank/DDBJ databases">
        <title>Description of Pontivivens ytuae sp. nov. isolated from deep sea sediment of Mariana Trench.</title>
        <authorList>
            <person name="Wang Z."/>
            <person name="Sun Q.-L."/>
            <person name="Xu X.-D."/>
            <person name="Tang Y.-Z."/>
            <person name="Zhang J."/>
        </authorList>
    </citation>
    <scope>NUCLEOTIDE SEQUENCE [LARGE SCALE GENOMIC DNA]</scope>
    <source>
        <strain evidence="3 4">MT2928</strain>
    </source>
</reference>
<evidence type="ECO:0000313" key="3">
    <source>
        <dbReference type="EMBL" id="QPH53902.1"/>
    </source>
</evidence>
<dbReference type="InterPro" id="IPR036282">
    <property type="entry name" value="Glutathione-S-Trfase_C_sf"/>
</dbReference>
<dbReference type="InterPro" id="IPR004046">
    <property type="entry name" value="GST_C"/>
</dbReference>
<dbReference type="EMBL" id="CP064942">
    <property type="protein sequence ID" value="QPH53902.1"/>
    <property type="molecule type" value="Genomic_DNA"/>
</dbReference>
<keyword evidence="3" id="KW-0808">Transferase</keyword>
<dbReference type="SUPFAM" id="SSF52833">
    <property type="entry name" value="Thioredoxin-like"/>
    <property type="match status" value="1"/>
</dbReference>
<dbReference type="PROSITE" id="PS50404">
    <property type="entry name" value="GST_NTER"/>
    <property type="match status" value="1"/>
</dbReference>
<keyword evidence="4" id="KW-1185">Reference proteome</keyword>